<dbReference type="EMBL" id="JBHUGZ010000017">
    <property type="protein sequence ID" value="MFD1985894.1"/>
    <property type="molecule type" value="Genomic_DNA"/>
</dbReference>
<protein>
    <submittedName>
        <fullName evidence="2">Zinc ribbon domain-containing protein</fullName>
    </submittedName>
</protein>
<proteinExistence type="predicted"/>
<feature type="transmembrane region" description="Helical" evidence="1">
    <location>
        <begin position="28"/>
        <end position="49"/>
    </location>
</feature>
<accession>A0ABW4UIJ2</accession>
<keyword evidence="3" id="KW-1185">Reference proteome</keyword>
<keyword evidence="1" id="KW-0472">Membrane</keyword>
<comment type="caution">
    <text evidence="2">The sequence shown here is derived from an EMBL/GenBank/DDBJ whole genome shotgun (WGS) entry which is preliminary data.</text>
</comment>
<organism evidence="2 3">
    <name type="scientific">Mesorhizobium newzealandense</name>
    <dbReference type="NCBI Taxonomy" id="1300302"/>
    <lineage>
        <taxon>Bacteria</taxon>
        <taxon>Pseudomonadati</taxon>
        <taxon>Pseudomonadota</taxon>
        <taxon>Alphaproteobacteria</taxon>
        <taxon>Hyphomicrobiales</taxon>
        <taxon>Phyllobacteriaceae</taxon>
        <taxon>Mesorhizobium</taxon>
    </lineage>
</organism>
<reference evidence="3" key="1">
    <citation type="journal article" date="2019" name="Int. J. Syst. Evol. Microbiol.">
        <title>The Global Catalogue of Microorganisms (GCM) 10K type strain sequencing project: providing services to taxonomists for standard genome sequencing and annotation.</title>
        <authorList>
            <consortium name="The Broad Institute Genomics Platform"/>
            <consortium name="The Broad Institute Genome Sequencing Center for Infectious Disease"/>
            <person name="Wu L."/>
            <person name="Ma J."/>
        </authorList>
    </citation>
    <scope>NUCLEOTIDE SEQUENCE [LARGE SCALE GENOMIC DNA]</scope>
    <source>
        <strain evidence="3">CGMCC 1.16225</strain>
    </source>
</reference>
<evidence type="ECO:0000256" key="1">
    <source>
        <dbReference type="SAM" id="Phobius"/>
    </source>
</evidence>
<evidence type="ECO:0000313" key="2">
    <source>
        <dbReference type="EMBL" id="MFD1985894.1"/>
    </source>
</evidence>
<keyword evidence="1" id="KW-0812">Transmembrane</keyword>
<gene>
    <name evidence="2" type="ORF">ACFSOZ_25950</name>
</gene>
<keyword evidence="1" id="KW-1133">Transmembrane helix</keyword>
<sequence length="108" mass="11624">MEFFIVWLGCAAVTAAIGSSKGRSGVGWFFIGAILGIFGIILVACLPSLETRPSGRSRTYYDHAAGVRTLPPSPAKKCPDCAEDVKVDARICRFCRHDFTAVRSVKAS</sequence>
<dbReference type="Proteomes" id="UP001597405">
    <property type="component" value="Unassembled WGS sequence"/>
</dbReference>
<evidence type="ECO:0000313" key="3">
    <source>
        <dbReference type="Proteomes" id="UP001597405"/>
    </source>
</evidence>
<name>A0ABW4UIJ2_9HYPH</name>
<dbReference type="RefSeq" id="WP_379102580.1">
    <property type="nucleotide sequence ID" value="NZ_JBHUGZ010000017.1"/>
</dbReference>